<evidence type="ECO:0000313" key="9">
    <source>
        <dbReference type="EMBL" id="UJO13813.1"/>
    </source>
</evidence>
<evidence type="ECO:0000256" key="5">
    <source>
        <dbReference type="ARBA" id="ARBA00037900"/>
    </source>
</evidence>
<evidence type="ECO:0000313" key="10">
    <source>
        <dbReference type="Proteomes" id="UP000756132"/>
    </source>
</evidence>
<dbReference type="KEGG" id="ffu:CLAFUR5_02707"/>
<dbReference type="GO" id="GO:0046872">
    <property type="term" value="F:metal ion binding"/>
    <property type="evidence" value="ECO:0007669"/>
    <property type="project" value="UniProtKB-KW"/>
</dbReference>
<keyword evidence="10" id="KW-1185">Reference proteome</keyword>
<evidence type="ECO:0000256" key="6">
    <source>
        <dbReference type="ARBA" id="ARBA00039017"/>
    </source>
</evidence>
<evidence type="ECO:0000256" key="4">
    <source>
        <dbReference type="ARBA" id="ARBA00022801"/>
    </source>
</evidence>
<evidence type="ECO:0000256" key="1">
    <source>
        <dbReference type="ARBA" id="ARBA00006336"/>
    </source>
</evidence>
<reference evidence="9" key="1">
    <citation type="submission" date="2021-12" db="EMBL/GenBank/DDBJ databases">
        <authorList>
            <person name="Zaccaron A."/>
            <person name="Stergiopoulos I."/>
        </authorList>
    </citation>
    <scope>NUCLEOTIDE SEQUENCE</scope>
    <source>
        <strain evidence="9">Race5_Kim</strain>
    </source>
</reference>
<evidence type="ECO:0000256" key="2">
    <source>
        <dbReference type="ARBA" id="ARBA00022642"/>
    </source>
</evidence>
<protein>
    <recommendedName>
        <fullName evidence="6">nicotinamidase</fullName>
        <ecNumber evidence="6">3.5.1.19</ecNumber>
    </recommendedName>
    <alternativeName>
        <fullName evidence="7">Nicotinamide deamidase</fullName>
    </alternativeName>
</protein>
<dbReference type="InterPro" id="IPR052347">
    <property type="entry name" value="Isochorismatase_Nicotinamidase"/>
</dbReference>
<evidence type="ECO:0000256" key="3">
    <source>
        <dbReference type="ARBA" id="ARBA00022723"/>
    </source>
</evidence>
<dbReference type="EMBL" id="CP090164">
    <property type="protein sequence ID" value="UJO13813.1"/>
    <property type="molecule type" value="Genomic_DNA"/>
</dbReference>
<dbReference type="Gene3D" id="3.40.50.850">
    <property type="entry name" value="Isochorismatase-like"/>
    <property type="match status" value="1"/>
</dbReference>
<keyword evidence="4" id="KW-0378">Hydrolase</keyword>
<dbReference type="GO" id="GO:0008936">
    <property type="term" value="F:nicotinamidase activity"/>
    <property type="evidence" value="ECO:0007669"/>
    <property type="project" value="UniProtKB-EC"/>
</dbReference>
<dbReference type="Proteomes" id="UP000756132">
    <property type="component" value="Chromosome 2"/>
</dbReference>
<dbReference type="InterPro" id="IPR036380">
    <property type="entry name" value="Isochorismatase-like_sf"/>
</dbReference>
<dbReference type="GO" id="GO:0019363">
    <property type="term" value="P:pyridine nucleotide biosynthetic process"/>
    <property type="evidence" value="ECO:0007669"/>
    <property type="project" value="UniProtKB-KW"/>
</dbReference>
<dbReference type="RefSeq" id="XP_047758179.1">
    <property type="nucleotide sequence ID" value="XM_047901855.1"/>
</dbReference>
<comment type="pathway">
    <text evidence="5">Cofactor biosynthesis; nicotinate biosynthesis; nicotinate from nicotinamide: step 1/1.</text>
</comment>
<dbReference type="OrthoDB" id="245563at2759"/>
<evidence type="ECO:0000259" key="8">
    <source>
        <dbReference type="Pfam" id="PF00857"/>
    </source>
</evidence>
<name>A0A9Q8P5A7_PASFU</name>
<dbReference type="PANTHER" id="PTHR11080">
    <property type="entry name" value="PYRAZINAMIDASE/NICOTINAMIDASE"/>
    <property type="match status" value="1"/>
</dbReference>
<organism evidence="9 10">
    <name type="scientific">Passalora fulva</name>
    <name type="common">Tomato leaf mold</name>
    <name type="synonym">Cladosporium fulvum</name>
    <dbReference type="NCBI Taxonomy" id="5499"/>
    <lineage>
        <taxon>Eukaryota</taxon>
        <taxon>Fungi</taxon>
        <taxon>Dikarya</taxon>
        <taxon>Ascomycota</taxon>
        <taxon>Pezizomycotina</taxon>
        <taxon>Dothideomycetes</taxon>
        <taxon>Dothideomycetidae</taxon>
        <taxon>Mycosphaerellales</taxon>
        <taxon>Mycosphaerellaceae</taxon>
        <taxon>Fulvia</taxon>
    </lineage>
</organism>
<keyword evidence="2" id="KW-0662">Pyridine nucleotide biosynthesis</keyword>
<keyword evidence="3" id="KW-0479">Metal-binding</keyword>
<comment type="similarity">
    <text evidence="1">Belongs to the isochorismatase family.</text>
</comment>
<dbReference type="InterPro" id="IPR000868">
    <property type="entry name" value="Isochorismatase-like_dom"/>
</dbReference>
<dbReference type="AlphaFoldDB" id="A0A9Q8P5A7"/>
<dbReference type="GeneID" id="71982585"/>
<dbReference type="EC" id="3.5.1.19" evidence="6"/>
<proteinExistence type="inferred from homology"/>
<accession>A0A9Q8P5A7</accession>
<dbReference type="Pfam" id="PF00857">
    <property type="entry name" value="Isochorismatase"/>
    <property type="match status" value="1"/>
</dbReference>
<dbReference type="SUPFAM" id="SSF52499">
    <property type="entry name" value="Isochorismatase-like hydrolases"/>
    <property type="match status" value="1"/>
</dbReference>
<sequence>MLLSTVSKSPMMYQVTPRRSALIIEHMQNDLVHPKGAFCNGDFRYLIPKINSLLATPGFLLRVATTASPPHDHEIMAHNHPSKRAFDHHDHHCPVKRKDRKPTKLPLMPKYLQKGTWGHQFLDGFEIDKVDFIYEKLTNSKVVNFSCFGDARGNPTRHLPAGSASHDLQTELEKRDITDIFVPGLGGDHCVAETARAAVKMGYTSHVVEDCLAFHDATKND</sequence>
<gene>
    <name evidence="9" type="ORF">CLAFUR5_02707</name>
</gene>
<dbReference type="PANTHER" id="PTHR11080:SF2">
    <property type="entry name" value="LD05707P"/>
    <property type="match status" value="1"/>
</dbReference>
<reference evidence="9" key="2">
    <citation type="journal article" date="2022" name="Microb. Genom.">
        <title>A chromosome-scale genome assembly of the tomato pathogen Cladosporium fulvum reveals a compartmentalized genome architecture and the presence of a dispensable chromosome.</title>
        <authorList>
            <person name="Zaccaron A.Z."/>
            <person name="Chen L.H."/>
            <person name="Samaras A."/>
            <person name="Stergiopoulos I."/>
        </authorList>
    </citation>
    <scope>NUCLEOTIDE SEQUENCE</scope>
    <source>
        <strain evidence="9">Race5_Kim</strain>
    </source>
</reference>
<feature type="domain" description="Isochorismatase-like" evidence="8">
    <location>
        <begin position="20"/>
        <end position="217"/>
    </location>
</feature>
<evidence type="ECO:0000256" key="7">
    <source>
        <dbReference type="ARBA" id="ARBA00043224"/>
    </source>
</evidence>